<reference evidence="9 10" key="2">
    <citation type="journal article" date="2016" name="Genome Announc.">
        <title>Complete Genome Sequence of Algoriphagus sp. Strain M8-2, Isolated from a Brackish Lake.</title>
        <authorList>
            <person name="Muraguchi Y."/>
            <person name="Kushimoto K."/>
            <person name="Ohtsubo Y."/>
            <person name="Suzuki T."/>
            <person name="Dohra H."/>
            <person name="Kimbara K."/>
            <person name="Shintani M."/>
        </authorList>
    </citation>
    <scope>NUCLEOTIDE SEQUENCE [LARGE SCALE GENOMIC DNA]</scope>
    <source>
        <strain evidence="9 10">M8-2</strain>
    </source>
</reference>
<feature type="transmembrane region" description="Helical" evidence="6">
    <location>
        <begin position="21"/>
        <end position="42"/>
    </location>
</feature>
<reference evidence="10" key="1">
    <citation type="submission" date="2015-09" db="EMBL/GenBank/DDBJ databases">
        <title>Complete sequence of Algoriphagus sp. M8-2.</title>
        <authorList>
            <person name="Shintani M."/>
        </authorList>
    </citation>
    <scope>NUCLEOTIDE SEQUENCE [LARGE SCALE GENOMIC DNA]</scope>
    <source>
        <strain evidence="10">M8-2</strain>
    </source>
</reference>
<dbReference type="Pfam" id="PF12704">
    <property type="entry name" value="MacB_PCD"/>
    <property type="match status" value="1"/>
</dbReference>
<dbReference type="GO" id="GO:0005886">
    <property type="term" value="C:plasma membrane"/>
    <property type="evidence" value="ECO:0007669"/>
    <property type="project" value="UniProtKB-SubCell"/>
</dbReference>
<evidence type="ECO:0000313" key="9">
    <source>
        <dbReference type="EMBL" id="AMQ56508.1"/>
    </source>
</evidence>
<feature type="domain" description="ABC3 transporter permease C-terminal" evidence="7">
    <location>
        <begin position="299"/>
        <end position="412"/>
    </location>
</feature>
<feature type="domain" description="ABC3 transporter permease C-terminal" evidence="7">
    <location>
        <begin position="685"/>
        <end position="799"/>
    </location>
</feature>
<feature type="transmembrane region" description="Helical" evidence="6">
    <location>
        <begin position="769"/>
        <end position="789"/>
    </location>
</feature>
<feature type="transmembrane region" description="Helical" evidence="6">
    <location>
        <begin position="436"/>
        <end position="456"/>
    </location>
</feature>
<evidence type="ECO:0000256" key="2">
    <source>
        <dbReference type="ARBA" id="ARBA00022475"/>
    </source>
</evidence>
<evidence type="ECO:0000256" key="6">
    <source>
        <dbReference type="SAM" id="Phobius"/>
    </source>
</evidence>
<comment type="subcellular location">
    <subcellularLocation>
        <location evidence="1">Cell membrane</location>
        <topology evidence="1">Multi-pass membrane protein</topology>
    </subcellularLocation>
</comment>
<dbReference type="STRING" id="1727163.AO498_08770"/>
<proteinExistence type="predicted"/>
<evidence type="ECO:0000256" key="4">
    <source>
        <dbReference type="ARBA" id="ARBA00022989"/>
    </source>
</evidence>
<protein>
    <recommendedName>
        <fullName evidence="11">Cell division protein FtsX</fullName>
    </recommendedName>
</protein>
<dbReference type="KEGG" id="alm:AO498_08770"/>
<dbReference type="Proteomes" id="UP000073816">
    <property type="component" value="Chromosome"/>
</dbReference>
<feature type="transmembrane region" description="Helical" evidence="6">
    <location>
        <begin position="726"/>
        <end position="749"/>
    </location>
</feature>
<keyword evidence="2" id="KW-1003">Cell membrane</keyword>
<evidence type="ECO:0000256" key="5">
    <source>
        <dbReference type="ARBA" id="ARBA00023136"/>
    </source>
</evidence>
<accession>A0A142EN03</accession>
<dbReference type="OrthoDB" id="5933722at2"/>
<dbReference type="GO" id="GO:0022857">
    <property type="term" value="F:transmembrane transporter activity"/>
    <property type="evidence" value="ECO:0007669"/>
    <property type="project" value="TreeGrafter"/>
</dbReference>
<dbReference type="InterPro" id="IPR025857">
    <property type="entry name" value="MacB_PCD"/>
</dbReference>
<dbReference type="AlphaFoldDB" id="A0A142EN03"/>
<evidence type="ECO:0000256" key="3">
    <source>
        <dbReference type="ARBA" id="ARBA00022692"/>
    </source>
</evidence>
<keyword evidence="3 6" id="KW-0812">Transmembrane</keyword>
<evidence type="ECO:0000259" key="7">
    <source>
        <dbReference type="Pfam" id="PF02687"/>
    </source>
</evidence>
<gene>
    <name evidence="9" type="ORF">AO498_08770</name>
</gene>
<dbReference type="InterPro" id="IPR050250">
    <property type="entry name" value="Macrolide_Exporter_MacB"/>
</dbReference>
<evidence type="ECO:0000259" key="8">
    <source>
        <dbReference type="Pfam" id="PF12704"/>
    </source>
</evidence>
<organism evidence="9 10">
    <name type="scientific">Algoriphagus sanaruensis</name>
    <dbReference type="NCBI Taxonomy" id="1727163"/>
    <lineage>
        <taxon>Bacteria</taxon>
        <taxon>Pseudomonadati</taxon>
        <taxon>Bacteroidota</taxon>
        <taxon>Cytophagia</taxon>
        <taxon>Cytophagales</taxon>
        <taxon>Cyclobacteriaceae</taxon>
        <taxon>Algoriphagus</taxon>
    </lineage>
</organism>
<evidence type="ECO:0000256" key="1">
    <source>
        <dbReference type="ARBA" id="ARBA00004651"/>
    </source>
</evidence>
<feature type="transmembrane region" description="Helical" evidence="6">
    <location>
        <begin position="293"/>
        <end position="315"/>
    </location>
</feature>
<name>A0A142EN03_9BACT</name>
<evidence type="ECO:0008006" key="11">
    <source>
        <dbReference type="Google" id="ProtNLM"/>
    </source>
</evidence>
<feature type="domain" description="MacB-like periplasmic core" evidence="8">
    <location>
        <begin position="20"/>
        <end position="236"/>
    </location>
</feature>
<feature type="transmembrane region" description="Helical" evidence="6">
    <location>
        <begin position="349"/>
        <end position="370"/>
    </location>
</feature>
<feature type="transmembrane region" description="Helical" evidence="6">
    <location>
        <begin position="390"/>
        <end position="415"/>
    </location>
</feature>
<evidence type="ECO:0000313" key="10">
    <source>
        <dbReference type="Proteomes" id="UP000073816"/>
    </source>
</evidence>
<dbReference type="EMBL" id="CP012836">
    <property type="protein sequence ID" value="AMQ56508.1"/>
    <property type="molecule type" value="Genomic_DNA"/>
</dbReference>
<feature type="transmembrane region" description="Helical" evidence="6">
    <location>
        <begin position="682"/>
        <end position="705"/>
    </location>
</feature>
<dbReference type="PANTHER" id="PTHR30572:SF18">
    <property type="entry name" value="ABC-TYPE MACROLIDE FAMILY EXPORT SYSTEM PERMEASE COMPONENT 2"/>
    <property type="match status" value="1"/>
</dbReference>
<sequence length="806" mass="89917">MWKNYLKIAYRNLLKNKIYSGINILGLGMGMAATLLILIYVVDELSYDKFHPDAPQIYRVGMKGSMNGNAFDMPYSPAPMAQAIQEEIAGVEDVLRIGVFRTMPMRFEEKSFTEPITLVTDPNFFRFFGFELLKGEPETALKGPDRVILTESAAKRYFGDEDPIGKALLRGSEKTATEVTGVVADPPHNSHLTFDMILSGDSWGYMKDVQWSSNNLYTYYKLNPHADQAEVKSAIDGFIPKYFGPEIQQFLGISLEKFKEQGNEFGYQVMPLLDIHLYSNTSDELKPGGSIQYLYIFGAVAFFIILIACINFMNLATARASNRAKEVGVRKAIGAQKNRLVIQFLSESFLYCLISGVLAILLIVIALHPFNQLSGKDLGLGIFTNPMVGLGILGFLVMVGLIAGSYPAFYLTAFAPVTVLKGKIKAGVKRSNFRNGLVVFQFLISICLIIGSMVVYKQLNYMQEKNLGFQKENVLNLLHTRTLGERAESFKQELLAQTGFEAASFANTLPPNIDWTSVFRTVDGQQDFLCNLNFVDHDQLQALGYELIQGRFFSREFPSDTGTVVLNETAFKQMGWTELDGSQKVSGFWNTNDEPVERTVVGVIRDFNFETLRSSVKPLIMTLGDVPNNEMAIRISPGNPQEKIAALQKVWAKYADGAAFEYSFIDSNFDRLFESEQKMGNIILSFTVLAISIACLGLFGLAAYTTEQRSKEISIRKALGASMGNLVTLLSKDFVLLVVIAFAIAGPLSYYLMEKYWLQNFAFRTQIDLVLILMAGLISIVIALFTVSFQSFKTAASNPVDYLKNE</sequence>
<dbReference type="PATRIC" id="fig|1727163.4.peg.1831"/>
<dbReference type="InterPro" id="IPR003838">
    <property type="entry name" value="ABC3_permease_C"/>
</dbReference>
<keyword evidence="5 6" id="KW-0472">Membrane</keyword>
<dbReference type="RefSeq" id="WP_067546165.1">
    <property type="nucleotide sequence ID" value="NZ_CP012836.1"/>
</dbReference>
<keyword evidence="4 6" id="KW-1133">Transmembrane helix</keyword>
<dbReference type="Pfam" id="PF02687">
    <property type="entry name" value="FtsX"/>
    <property type="match status" value="2"/>
</dbReference>
<dbReference type="PANTHER" id="PTHR30572">
    <property type="entry name" value="MEMBRANE COMPONENT OF TRANSPORTER-RELATED"/>
    <property type="match status" value="1"/>
</dbReference>
<keyword evidence="10" id="KW-1185">Reference proteome</keyword>